<dbReference type="Gene3D" id="2.60.120.620">
    <property type="entry name" value="q2cbj1_9rhob like domain"/>
    <property type="match status" value="1"/>
</dbReference>
<dbReference type="SUPFAM" id="SSF51197">
    <property type="entry name" value="Clavaminate synthase-like"/>
    <property type="match status" value="1"/>
</dbReference>
<reference evidence="1 2" key="1">
    <citation type="submission" date="2020-04" db="EMBL/GenBank/DDBJ databases">
        <title>Metagenomic profiling of ammonia- and methane-oxidizing microorganisms in a Dutch drinking water treatment plant.</title>
        <authorList>
            <person name="Poghosyan L."/>
            <person name="Leucker S."/>
        </authorList>
    </citation>
    <scope>NUCLEOTIDE SEQUENCE [LARGE SCALE GENOMIC DNA]</scope>
    <source>
        <strain evidence="1">S-RSF-IL-03</strain>
    </source>
</reference>
<accession>A0A849SQT8</accession>
<protein>
    <recommendedName>
        <fullName evidence="3">Phytanoyl-CoA dioxygenase family protein</fullName>
    </recommendedName>
</protein>
<evidence type="ECO:0000313" key="2">
    <source>
        <dbReference type="Proteomes" id="UP000580839"/>
    </source>
</evidence>
<dbReference type="AlphaFoldDB" id="A0A849SQT8"/>
<comment type="caution">
    <text evidence="1">The sequence shown here is derived from an EMBL/GenBank/DDBJ whole genome shotgun (WGS) entry which is preliminary data.</text>
</comment>
<name>A0A849SQT8_UNCEI</name>
<organism evidence="1 2">
    <name type="scientific">Eiseniibacteriota bacterium</name>
    <dbReference type="NCBI Taxonomy" id="2212470"/>
    <lineage>
        <taxon>Bacteria</taxon>
        <taxon>Candidatus Eiseniibacteriota</taxon>
    </lineage>
</organism>
<sequence>MNVATLYPTLRSRVRDALDHDRGLLNSVRKLRYLLVQGPWQPLVVRYYQKFGHNPPYPVAQITQIAPLDVDGAVRRLDRDAFSPGIHVGEETVDEIVGYVKARGSRWIENPHKACAAVDRIAHDPVIVDVARGYLRAEPILLETRAYWTIPTPDEQGRVFGAADGGQFHYDVADVKSLSVFLYLTDVDDESGPHVVIRGTQARRTPQQIFTRMLDDATAERRFGDRIQVIRGPRGTGWFEDIATYHKQAHGTKVRLLLSLLYSLHRRPGVPRRSLANRQG</sequence>
<gene>
    <name evidence="1" type="ORF">HOP12_14330</name>
</gene>
<evidence type="ECO:0000313" key="1">
    <source>
        <dbReference type="EMBL" id="NOT35317.1"/>
    </source>
</evidence>
<proteinExistence type="predicted"/>
<evidence type="ECO:0008006" key="3">
    <source>
        <dbReference type="Google" id="ProtNLM"/>
    </source>
</evidence>
<dbReference type="Proteomes" id="UP000580839">
    <property type="component" value="Unassembled WGS sequence"/>
</dbReference>
<dbReference type="EMBL" id="JABFRW010000188">
    <property type="protein sequence ID" value="NOT35317.1"/>
    <property type="molecule type" value="Genomic_DNA"/>
</dbReference>